<evidence type="ECO:0000313" key="1">
    <source>
        <dbReference type="EMBL" id="MZR14588.1"/>
    </source>
</evidence>
<accession>A0A845M7H7</accession>
<comment type="caution">
    <text evidence="1">The sequence shown here is derived from an EMBL/GenBank/DDBJ whole genome shotgun (WGS) entry which is preliminary data.</text>
</comment>
<dbReference type="RefSeq" id="WP_161352698.1">
    <property type="nucleotide sequence ID" value="NZ_WTUX01000019.1"/>
</dbReference>
<protein>
    <recommendedName>
        <fullName evidence="3">HEPN domain-containing protein</fullName>
    </recommendedName>
</protein>
<name>A0A845M7H7_9RHOB</name>
<dbReference type="Proteomes" id="UP000467322">
    <property type="component" value="Unassembled WGS sequence"/>
</dbReference>
<keyword evidence="2" id="KW-1185">Reference proteome</keyword>
<dbReference type="AlphaFoldDB" id="A0A845M7H7"/>
<organism evidence="1 2">
    <name type="scientific">Maritimibacter harenae</name>
    <dbReference type="NCBI Taxonomy" id="2606218"/>
    <lineage>
        <taxon>Bacteria</taxon>
        <taxon>Pseudomonadati</taxon>
        <taxon>Pseudomonadota</taxon>
        <taxon>Alphaproteobacteria</taxon>
        <taxon>Rhodobacterales</taxon>
        <taxon>Roseobacteraceae</taxon>
        <taxon>Maritimibacter</taxon>
    </lineage>
</organism>
<dbReference type="EMBL" id="WTUX01000019">
    <property type="protein sequence ID" value="MZR14588.1"/>
    <property type="molecule type" value="Genomic_DNA"/>
</dbReference>
<reference evidence="1 2" key="1">
    <citation type="submission" date="2019-12" db="EMBL/GenBank/DDBJ databases">
        <title>Maritimibacter sp. nov. sp. isolated from sea sand.</title>
        <authorList>
            <person name="Kim J."/>
            <person name="Jeong S.E."/>
            <person name="Jung H.S."/>
            <person name="Jeon C.O."/>
        </authorList>
    </citation>
    <scope>NUCLEOTIDE SEQUENCE [LARGE SCALE GENOMIC DNA]</scope>
    <source>
        <strain evidence="1 2">DP07</strain>
    </source>
</reference>
<evidence type="ECO:0000313" key="2">
    <source>
        <dbReference type="Proteomes" id="UP000467322"/>
    </source>
</evidence>
<evidence type="ECO:0008006" key="3">
    <source>
        <dbReference type="Google" id="ProtNLM"/>
    </source>
</evidence>
<gene>
    <name evidence="1" type="ORF">GQE99_16330</name>
</gene>
<proteinExistence type="predicted"/>
<sequence>MSARLSTAIRIGDAAMAILRKTRSFPDQRLGEIEDWADREHIGVEPMLLALSMELALKAWFVFDHDNPDALKSHDLIKLFEALLPESQQKLDQEFRRSVNPPHASPFFDDYGIRDILTQHKDAFIDWRYLHEAKKTMMFDQSVFEATLEMVLREFRKRYLIETVTPTFGDYE</sequence>